<evidence type="ECO:0000313" key="3">
    <source>
        <dbReference type="Proteomes" id="UP000024635"/>
    </source>
</evidence>
<proteinExistence type="predicted"/>
<feature type="domain" description="Torsin-1A C-terminal" evidence="1">
    <location>
        <begin position="51"/>
        <end position="108"/>
    </location>
</feature>
<dbReference type="STRING" id="53326.A0A016SWQ7"/>
<name>A0A016SWQ7_9BILA</name>
<keyword evidence="3" id="KW-1185">Reference proteome</keyword>
<dbReference type="PANTHER" id="PTHR10760">
    <property type="entry name" value="TORSIN"/>
    <property type="match status" value="1"/>
</dbReference>
<dbReference type="GO" id="GO:0071218">
    <property type="term" value="P:cellular response to misfolded protein"/>
    <property type="evidence" value="ECO:0007669"/>
    <property type="project" value="TreeGrafter"/>
</dbReference>
<evidence type="ECO:0000313" key="2">
    <source>
        <dbReference type="EMBL" id="EYB94910.1"/>
    </source>
</evidence>
<dbReference type="Pfam" id="PF21376">
    <property type="entry name" value="TOR1A_C"/>
    <property type="match status" value="1"/>
</dbReference>
<reference evidence="3" key="1">
    <citation type="journal article" date="2015" name="Nat. Genet.">
        <title>The genome and transcriptome of the zoonotic hookworm Ancylostoma ceylanicum identify infection-specific gene families.</title>
        <authorList>
            <person name="Schwarz E.M."/>
            <person name="Hu Y."/>
            <person name="Antoshechkin I."/>
            <person name="Miller M.M."/>
            <person name="Sternberg P.W."/>
            <person name="Aroian R.V."/>
        </authorList>
    </citation>
    <scope>NUCLEOTIDE SEQUENCE</scope>
    <source>
        <strain evidence="3">HY135</strain>
    </source>
</reference>
<evidence type="ECO:0000259" key="1">
    <source>
        <dbReference type="Pfam" id="PF21376"/>
    </source>
</evidence>
<dbReference type="GO" id="GO:0016887">
    <property type="term" value="F:ATP hydrolysis activity"/>
    <property type="evidence" value="ECO:0007669"/>
    <property type="project" value="InterPro"/>
</dbReference>
<comment type="caution">
    <text evidence="2">The sequence shown here is derived from an EMBL/GenBank/DDBJ whole genome shotgun (WGS) entry which is preliminary data.</text>
</comment>
<dbReference type="OrthoDB" id="19623at2759"/>
<dbReference type="GO" id="GO:0005524">
    <property type="term" value="F:ATP binding"/>
    <property type="evidence" value="ECO:0007669"/>
    <property type="project" value="InterPro"/>
</dbReference>
<gene>
    <name evidence="2" type="primary">Acey_s0166.g86</name>
    <name evidence="2" type="ORF">Y032_0166g86</name>
</gene>
<dbReference type="PANTHER" id="PTHR10760:SF2">
    <property type="entry name" value="LD13476P-RELATED"/>
    <property type="match status" value="1"/>
</dbReference>
<dbReference type="AlphaFoldDB" id="A0A016SWQ7"/>
<dbReference type="EMBL" id="JARK01001502">
    <property type="protein sequence ID" value="EYB94910.1"/>
    <property type="molecule type" value="Genomic_DNA"/>
</dbReference>
<organism evidence="2 3">
    <name type="scientific">Ancylostoma ceylanicum</name>
    <dbReference type="NCBI Taxonomy" id="53326"/>
    <lineage>
        <taxon>Eukaryota</taxon>
        <taxon>Metazoa</taxon>
        <taxon>Ecdysozoa</taxon>
        <taxon>Nematoda</taxon>
        <taxon>Chromadorea</taxon>
        <taxon>Rhabditida</taxon>
        <taxon>Rhabditina</taxon>
        <taxon>Rhabditomorpha</taxon>
        <taxon>Strongyloidea</taxon>
        <taxon>Ancylostomatidae</taxon>
        <taxon>Ancylostomatinae</taxon>
        <taxon>Ancylostoma</taxon>
    </lineage>
</organism>
<dbReference type="InterPro" id="IPR049337">
    <property type="entry name" value="TOR1A_C"/>
</dbReference>
<dbReference type="GO" id="GO:0005737">
    <property type="term" value="C:cytoplasm"/>
    <property type="evidence" value="ECO:0007669"/>
    <property type="project" value="UniProtKB-ARBA"/>
</dbReference>
<protein>
    <recommendedName>
        <fullName evidence="1">Torsin-1A C-terminal domain-containing protein</fullName>
    </recommendedName>
</protein>
<dbReference type="Proteomes" id="UP000024635">
    <property type="component" value="Unassembled WGS sequence"/>
</dbReference>
<accession>A0A016SWQ7</accession>
<sequence>MLQNFIHRNNATIGGNTQASGGGRCGGDGGLKLCELIKSQLIDHFVPFLPLERRHIYSCTAFYLKSQGREDLAKDDELVRKIVGSLQYFPEGKEVFSSSGCKRIPGKADLEISGETLPSFSIKHLTLDDEL</sequence>
<dbReference type="InterPro" id="IPR010448">
    <property type="entry name" value="Torsin"/>
</dbReference>